<protein>
    <submittedName>
        <fullName evidence="2">Sugar phosphate nucleotidyltransferase</fullName>
    </submittedName>
</protein>
<accession>A0ABW0VVX5</accession>
<dbReference type="Gene3D" id="3.90.550.10">
    <property type="entry name" value="Spore Coat Polysaccharide Biosynthesis Protein SpsA, Chain A"/>
    <property type="match status" value="1"/>
</dbReference>
<name>A0ABW0VVX5_9BACL</name>
<dbReference type="Pfam" id="PF00483">
    <property type="entry name" value="NTP_transferase"/>
    <property type="match status" value="1"/>
</dbReference>
<dbReference type="InterPro" id="IPR005908">
    <property type="entry name" value="G1P_thy_trans_l"/>
</dbReference>
<dbReference type="Proteomes" id="UP001596047">
    <property type="component" value="Unassembled WGS sequence"/>
</dbReference>
<organism evidence="2 3">
    <name type="scientific">Paenibacillus solisilvae</name>
    <dbReference type="NCBI Taxonomy" id="2486751"/>
    <lineage>
        <taxon>Bacteria</taxon>
        <taxon>Bacillati</taxon>
        <taxon>Bacillota</taxon>
        <taxon>Bacilli</taxon>
        <taxon>Bacillales</taxon>
        <taxon>Paenibacillaceae</taxon>
        <taxon>Paenibacillus</taxon>
    </lineage>
</organism>
<reference evidence="3" key="1">
    <citation type="journal article" date="2019" name="Int. J. Syst. Evol. Microbiol.">
        <title>The Global Catalogue of Microorganisms (GCM) 10K type strain sequencing project: providing services to taxonomists for standard genome sequencing and annotation.</title>
        <authorList>
            <consortium name="The Broad Institute Genomics Platform"/>
            <consortium name="The Broad Institute Genome Sequencing Center for Infectious Disease"/>
            <person name="Wu L."/>
            <person name="Ma J."/>
        </authorList>
    </citation>
    <scope>NUCLEOTIDE SEQUENCE [LARGE SCALE GENOMIC DNA]</scope>
    <source>
        <strain evidence="3">CGMCC 1.3240</strain>
    </source>
</reference>
<dbReference type="InterPro" id="IPR005835">
    <property type="entry name" value="NTP_transferase_dom"/>
</dbReference>
<dbReference type="PANTHER" id="PTHR42883:SF2">
    <property type="entry name" value="THYMIDYLYLTRANSFERASE"/>
    <property type="match status" value="1"/>
</dbReference>
<gene>
    <name evidence="2" type="ORF">ACFPYJ_13100</name>
</gene>
<feature type="domain" description="Nucleotidyl transferase" evidence="1">
    <location>
        <begin position="2"/>
        <end position="236"/>
    </location>
</feature>
<keyword evidence="3" id="KW-1185">Reference proteome</keyword>
<dbReference type="PANTHER" id="PTHR42883">
    <property type="entry name" value="GLUCOSE-1-PHOSPHATE THYMIDYLTRANSFERASE"/>
    <property type="match status" value="1"/>
</dbReference>
<dbReference type="CDD" id="cd04189">
    <property type="entry name" value="G1P_TT_long"/>
    <property type="match status" value="1"/>
</dbReference>
<dbReference type="InterPro" id="IPR029044">
    <property type="entry name" value="Nucleotide-diphossugar_trans"/>
</dbReference>
<sequence length="332" mass="36815">MKGLILCAGKGSRLYPFTLNHPKTLIPVANTPILQSCIEKLTEQGIVEIGIVIHSSQESLIREQFGLGESMGVIITYIYQNEARGVSDAVKQAQAFIGQEAFLLLLGDNLISDRLTELKMDVEERGSQASLLLAEVAKPQEYGIAEVWDNRIVKLEEKPRSPLTKLAVLGAYAFHSSIFEAVNSIVPSARGEYEITDAIQWLIDHNLPVTYHVTEKHNMDVGTMERWLEANRNMLDEGSGSSKVMIHQNVILDNCIIVEPVSIDRNCVLKDCKIGPYVSISTGSHIENCELENCIILSGVHLKHIAHSLKDTIIGYRSVIAGLRVMEEVKDN</sequence>
<dbReference type="RefSeq" id="WP_379188590.1">
    <property type="nucleotide sequence ID" value="NZ_JBHSOW010000043.1"/>
</dbReference>
<dbReference type="Gene3D" id="2.160.10.10">
    <property type="entry name" value="Hexapeptide repeat proteins"/>
    <property type="match status" value="1"/>
</dbReference>
<evidence type="ECO:0000313" key="2">
    <source>
        <dbReference type="EMBL" id="MFC5650040.1"/>
    </source>
</evidence>
<dbReference type="SUPFAM" id="SSF53448">
    <property type="entry name" value="Nucleotide-diphospho-sugar transferases"/>
    <property type="match status" value="1"/>
</dbReference>
<dbReference type="EMBL" id="JBHSOW010000043">
    <property type="protein sequence ID" value="MFC5650040.1"/>
    <property type="molecule type" value="Genomic_DNA"/>
</dbReference>
<evidence type="ECO:0000259" key="1">
    <source>
        <dbReference type="Pfam" id="PF00483"/>
    </source>
</evidence>
<proteinExistence type="predicted"/>
<comment type="caution">
    <text evidence="2">The sequence shown here is derived from an EMBL/GenBank/DDBJ whole genome shotgun (WGS) entry which is preliminary data.</text>
</comment>
<evidence type="ECO:0000313" key="3">
    <source>
        <dbReference type="Proteomes" id="UP001596047"/>
    </source>
</evidence>